<organism evidence="2 3">
    <name type="scientific">Alkalibacillus salilacus</name>
    <dbReference type="NCBI Taxonomy" id="284582"/>
    <lineage>
        <taxon>Bacteria</taxon>
        <taxon>Bacillati</taxon>
        <taxon>Bacillota</taxon>
        <taxon>Bacilli</taxon>
        <taxon>Bacillales</taxon>
        <taxon>Bacillaceae</taxon>
        <taxon>Alkalibacillus</taxon>
    </lineage>
</organism>
<evidence type="ECO:0000313" key="2">
    <source>
        <dbReference type="EMBL" id="MDQ0159007.1"/>
    </source>
</evidence>
<dbReference type="InterPro" id="IPR001387">
    <property type="entry name" value="Cro/C1-type_HTH"/>
</dbReference>
<evidence type="ECO:0000313" key="3">
    <source>
        <dbReference type="Proteomes" id="UP001224359"/>
    </source>
</evidence>
<dbReference type="InterPro" id="IPR010982">
    <property type="entry name" value="Lambda_DNA-bd_dom_sf"/>
</dbReference>
<dbReference type="CDD" id="cd00093">
    <property type="entry name" value="HTH_XRE"/>
    <property type="match status" value="1"/>
</dbReference>
<keyword evidence="3" id="KW-1185">Reference proteome</keyword>
<name>A0ABT9VDH3_9BACI</name>
<reference evidence="2 3" key="1">
    <citation type="submission" date="2023-07" db="EMBL/GenBank/DDBJ databases">
        <title>Genomic Encyclopedia of Type Strains, Phase IV (KMG-IV): sequencing the most valuable type-strain genomes for metagenomic binning, comparative biology and taxonomic classification.</title>
        <authorList>
            <person name="Goeker M."/>
        </authorList>
    </citation>
    <scope>NUCLEOTIDE SEQUENCE [LARGE SCALE GENOMIC DNA]</scope>
    <source>
        <strain evidence="2 3">DSM 16460</strain>
    </source>
</reference>
<dbReference type="PROSITE" id="PS50943">
    <property type="entry name" value="HTH_CROC1"/>
    <property type="match status" value="1"/>
</dbReference>
<accession>A0ABT9VDH3</accession>
<evidence type="ECO:0000259" key="1">
    <source>
        <dbReference type="PROSITE" id="PS50943"/>
    </source>
</evidence>
<feature type="domain" description="HTH cro/C1-type" evidence="1">
    <location>
        <begin position="10"/>
        <end position="67"/>
    </location>
</feature>
<gene>
    <name evidence="2" type="ORF">J2S77_000971</name>
</gene>
<dbReference type="EMBL" id="JAUSTQ010000003">
    <property type="protein sequence ID" value="MDQ0159007.1"/>
    <property type="molecule type" value="Genomic_DNA"/>
</dbReference>
<dbReference type="SUPFAM" id="SSF47413">
    <property type="entry name" value="lambda repressor-like DNA-binding domains"/>
    <property type="match status" value="1"/>
</dbReference>
<comment type="caution">
    <text evidence="2">The sequence shown here is derived from an EMBL/GenBank/DDBJ whole genome shotgun (WGS) entry which is preliminary data.</text>
</comment>
<dbReference type="Proteomes" id="UP001224359">
    <property type="component" value="Unassembled WGS sequence"/>
</dbReference>
<proteinExistence type="predicted"/>
<dbReference type="SMART" id="SM00530">
    <property type="entry name" value="HTH_XRE"/>
    <property type="match status" value="1"/>
</dbReference>
<dbReference type="Pfam" id="PF01381">
    <property type="entry name" value="HTH_3"/>
    <property type="match status" value="1"/>
</dbReference>
<sequence>MVTTKTREKLKVLRVKAEMTQEQLASKSGVSARSIILYEMNVNNLRKAHYSTLEKIANALGVKVDDIFLG</sequence>
<protein>
    <submittedName>
        <fullName evidence="2">Transcriptional regulator with XRE-family HTH domain</fullName>
    </submittedName>
</protein>
<dbReference type="Gene3D" id="1.10.260.40">
    <property type="entry name" value="lambda repressor-like DNA-binding domains"/>
    <property type="match status" value="1"/>
</dbReference>